<feature type="transmembrane region" description="Helical" evidence="1">
    <location>
        <begin position="225"/>
        <end position="250"/>
    </location>
</feature>
<feature type="transmembrane region" description="Helical" evidence="1">
    <location>
        <begin position="189"/>
        <end position="213"/>
    </location>
</feature>
<reference evidence="2 3" key="1">
    <citation type="submission" date="2023-07" db="EMBL/GenBank/DDBJ databases">
        <title>Alkalimonas sp., MEB108 novel, alkaliphilic bacterium isolated from Lonar Lake, India.</title>
        <authorList>
            <person name="Joshi A."/>
            <person name="Thite S."/>
        </authorList>
    </citation>
    <scope>NUCLEOTIDE SEQUENCE [LARGE SCALE GENOMIC DNA]</scope>
    <source>
        <strain evidence="2 3">MEB108</strain>
    </source>
</reference>
<protein>
    <submittedName>
        <fullName evidence="2">Uncharacterized protein</fullName>
    </submittedName>
</protein>
<keyword evidence="1" id="KW-0812">Transmembrane</keyword>
<dbReference type="Proteomes" id="UP001336314">
    <property type="component" value="Unassembled WGS sequence"/>
</dbReference>
<evidence type="ECO:0000313" key="2">
    <source>
        <dbReference type="EMBL" id="MEE2003256.1"/>
    </source>
</evidence>
<feature type="transmembrane region" description="Helical" evidence="1">
    <location>
        <begin position="144"/>
        <end position="169"/>
    </location>
</feature>
<name>A0ABU7J9N6_9GAMM</name>
<proteinExistence type="predicted"/>
<sequence>MINSIAQSFVVLPFSKAMKLAKSERIFPCLVPVFLLTALMCIIEASTIVSNQLWFPGREDSIHILKSLFWHLGNILFPVVLFYLAVSAVLSQRPRANSFWAVLKACFWASVCYFALIYVLVYQLNQVLAPWWLNRLEVDLTKSYALILLVSVVNSAIFVLIYTLSALVFAHSLWFHECVRGRVSLKKQIVCFCHYAAPKFKLVAAICVMALISKHLTYISFLRDWWLVFSIALDALGSSLFVLMLVVAYIDPTE</sequence>
<keyword evidence="1" id="KW-0472">Membrane</keyword>
<feature type="transmembrane region" description="Helical" evidence="1">
    <location>
        <begin position="102"/>
        <end position="124"/>
    </location>
</feature>
<dbReference type="RefSeq" id="WP_330130300.1">
    <property type="nucleotide sequence ID" value="NZ_JAUHLI010000027.1"/>
</dbReference>
<evidence type="ECO:0000313" key="3">
    <source>
        <dbReference type="Proteomes" id="UP001336314"/>
    </source>
</evidence>
<comment type="caution">
    <text evidence="2">The sequence shown here is derived from an EMBL/GenBank/DDBJ whole genome shotgun (WGS) entry which is preliminary data.</text>
</comment>
<feature type="transmembrane region" description="Helical" evidence="1">
    <location>
        <begin position="26"/>
        <end position="48"/>
    </location>
</feature>
<feature type="transmembrane region" description="Helical" evidence="1">
    <location>
        <begin position="68"/>
        <end position="90"/>
    </location>
</feature>
<dbReference type="EMBL" id="JAUHLI010000027">
    <property type="protein sequence ID" value="MEE2003256.1"/>
    <property type="molecule type" value="Genomic_DNA"/>
</dbReference>
<keyword evidence="1" id="KW-1133">Transmembrane helix</keyword>
<organism evidence="2 3">
    <name type="scientific">Alkalimonas cellulosilytica</name>
    <dbReference type="NCBI Taxonomy" id="3058395"/>
    <lineage>
        <taxon>Bacteria</taxon>
        <taxon>Pseudomonadati</taxon>
        <taxon>Pseudomonadota</taxon>
        <taxon>Gammaproteobacteria</taxon>
        <taxon>Alkalimonas</taxon>
    </lineage>
</organism>
<gene>
    <name evidence="2" type="ORF">QWY20_17525</name>
</gene>
<evidence type="ECO:0000256" key="1">
    <source>
        <dbReference type="SAM" id="Phobius"/>
    </source>
</evidence>
<accession>A0ABU7J9N6</accession>
<keyword evidence="3" id="KW-1185">Reference proteome</keyword>